<dbReference type="GO" id="GO:0005315">
    <property type="term" value="F:phosphate transmembrane transporter activity"/>
    <property type="evidence" value="ECO:0007669"/>
    <property type="project" value="InterPro"/>
</dbReference>
<accession>A0A9Q8ZNS8</accession>
<dbReference type="PROSITE" id="PS50928">
    <property type="entry name" value="ABC_TM1"/>
    <property type="match status" value="1"/>
</dbReference>
<feature type="transmembrane region" description="Helical" evidence="8">
    <location>
        <begin position="105"/>
        <end position="130"/>
    </location>
</feature>
<dbReference type="InterPro" id="IPR035906">
    <property type="entry name" value="MetI-like_sf"/>
</dbReference>
<dbReference type="PANTHER" id="PTHR43470:SF4">
    <property type="entry name" value="ABC TRANSPORTER PERMEASE PROTEIN YQGI-RELATED"/>
    <property type="match status" value="1"/>
</dbReference>
<keyword evidence="11" id="KW-1185">Reference proteome</keyword>
<feature type="transmembrane region" description="Helical" evidence="8">
    <location>
        <begin position="14"/>
        <end position="39"/>
    </location>
</feature>
<dbReference type="InterPro" id="IPR000515">
    <property type="entry name" value="MetI-like"/>
</dbReference>
<dbReference type="CDD" id="cd06261">
    <property type="entry name" value="TM_PBP2"/>
    <property type="match status" value="1"/>
</dbReference>
<dbReference type="InterPro" id="IPR005672">
    <property type="entry name" value="Phosphate_PstA"/>
</dbReference>
<evidence type="ECO:0000256" key="4">
    <source>
        <dbReference type="ARBA" id="ARBA00022475"/>
    </source>
</evidence>
<sequence>MNESTTKANRANRWALWVIKGMVGIVVLILLALLGYILITGLPHISWHFLTSPSKEFGAGGGIVNELFNSIYILVITLVISCPLALGAGIYLSEFAKPSWLTSTVRTLIEVLSSLPSIVVGLFGYLVLVIKFQLDFSIISGAFALMFVNIPLLTRNTEEALTAVPHSQREAGWALGLSQWRTITKIILPAAVPGLVTGVILSAGRIFGEAAALIFTAGQSTPVISYSNWNPFSQTSFLNPMRPAETLAVHIWKLNTDGITPDADQISSGASAVLIIVILLIILLSRYLGNYCYRKMSGTK</sequence>
<evidence type="ECO:0000256" key="3">
    <source>
        <dbReference type="ARBA" id="ARBA00022448"/>
    </source>
</evidence>
<keyword evidence="5 8" id="KW-0812">Transmembrane</keyword>
<keyword evidence="3" id="KW-0813">Transport</keyword>
<proteinExistence type="inferred from homology"/>
<dbReference type="SUPFAM" id="SSF161098">
    <property type="entry name" value="MetI-like"/>
    <property type="match status" value="1"/>
</dbReference>
<evidence type="ECO:0000256" key="8">
    <source>
        <dbReference type="RuleBase" id="RU363043"/>
    </source>
</evidence>
<evidence type="ECO:0000256" key="7">
    <source>
        <dbReference type="ARBA" id="ARBA00023136"/>
    </source>
</evidence>
<dbReference type="RefSeq" id="WP_252766341.1">
    <property type="nucleotide sequence ID" value="NZ_CP097119.1"/>
</dbReference>
<organism evidence="10 11">
    <name type="scientific">Fructilactobacillus cliffordii</name>
    <dbReference type="NCBI Taxonomy" id="2940299"/>
    <lineage>
        <taxon>Bacteria</taxon>
        <taxon>Bacillati</taxon>
        <taxon>Bacillota</taxon>
        <taxon>Bacilli</taxon>
        <taxon>Lactobacillales</taxon>
        <taxon>Lactobacillaceae</taxon>
        <taxon>Fructilactobacillus</taxon>
    </lineage>
</organism>
<gene>
    <name evidence="10" type="primary">pstA</name>
    <name evidence="10" type="ORF">M3M40_04870</name>
</gene>
<keyword evidence="4 8" id="KW-1003">Cell membrane</keyword>
<name>A0A9Q8ZNS8_9LACO</name>
<protein>
    <recommendedName>
        <fullName evidence="8">Phosphate transport system permease protein PstA</fullName>
    </recommendedName>
</protein>
<dbReference type="AlphaFoldDB" id="A0A9Q8ZNS8"/>
<feature type="transmembrane region" description="Helical" evidence="8">
    <location>
        <begin position="266"/>
        <end position="288"/>
    </location>
</feature>
<comment type="subcellular location">
    <subcellularLocation>
        <location evidence="1 8">Cell membrane</location>
        <topology evidence="1 8">Multi-pass membrane protein</topology>
    </subcellularLocation>
</comment>
<dbReference type="NCBIfam" id="TIGR00974">
    <property type="entry name" value="3a0107s02c"/>
    <property type="match status" value="1"/>
</dbReference>
<evidence type="ECO:0000256" key="2">
    <source>
        <dbReference type="ARBA" id="ARBA00007069"/>
    </source>
</evidence>
<evidence type="ECO:0000256" key="1">
    <source>
        <dbReference type="ARBA" id="ARBA00004651"/>
    </source>
</evidence>
<comment type="similarity">
    <text evidence="2 8">Belongs to the binding-protein-dependent transport system permease family. CysTW subfamily.</text>
</comment>
<evidence type="ECO:0000256" key="5">
    <source>
        <dbReference type="ARBA" id="ARBA00022692"/>
    </source>
</evidence>
<keyword evidence="7 8" id="KW-0472">Membrane</keyword>
<evidence type="ECO:0000313" key="11">
    <source>
        <dbReference type="Proteomes" id="UP001055911"/>
    </source>
</evidence>
<feature type="transmembrane region" description="Helical" evidence="8">
    <location>
        <begin position="136"/>
        <end position="153"/>
    </location>
</feature>
<dbReference type="GO" id="GO:0005886">
    <property type="term" value="C:plasma membrane"/>
    <property type="evidence" value="ECO:0007669"/>
    <property type="project" value="UniProtKB-SubCell"/>
</dbReference>
<dbReference type="EMBL" id="CP097119">
    <property type="protein sequence ID" value="USS88824.1"/>
    <property type="molecule type" value="Genomic_DNA"/>
</dbReference>
<evidence type="ECO:0000313" key="10">
    <source>
        <dbReference type="EMBL" id="USS88824.1"/>
    </source>
</evidence>
<dbReference type="Gene3D" id="1.10.3720.10">
    <property type="entry name" value="MetI-like"/>
    <property type="match status" value="1"/>
</dbReference>
<dbReference type="PANTHER" id="PTHR43470">
    <property type="entry name" value="PHOSPHATE TRANSPORT SYSTEM PERMEASE PROTEIN PSTA-RELATED"/>
    <property type="match status" value="1"/>
</dbReference>
<evidence type="ECO:0000256" key="6">
    <source>
        <dbReference type="ARBA" id="ARBA00022989"/>
    </source>
</evidence>
<dbReference type="GO" id="GO:0035435">
    <property type="term" value="P:phosphate ion transmembrane transport"/>
    <property type="evidence" value="ECO:0007669"/>
    <property type="project" value="InterPro"/>
</dbReference>
<evidence type="ECO:0000259" key="9">
    <source>
        <dbReference type="PROSITE" id="PS50928"/>
    </source>
</evidence>
<feature type="transmembrane region" description="Helical" evidence="8">
    <location>
        <begin position="186"/>
        <end position="207"/>
    </location>
</feature>
<reference evidence="10" key="1">
    <citation type="submission" date="2022-05" db="EMBL/GenBank/DDBJ databases">
        <authorList>
            <person name="Oliphant S.A."/>
            <person name="Watson-Haigh N.S."/>
            <person name="Sumby K.M."/>
            <person name="Gardner J.M."/>
            <person name="Jiranek V."/>
        </authorList>
    </citation>
    <scope>NUCLEOTIDE SEQUENCE</scope>
    <source>
        <strain evidence="10">KI4_B1</strain>
    </source>
</reference>
<feature type="domain" description="ABC transmembrane type-1" evidence="9">
    <location>
        <begin position="67"/>
        <end position="285"/>
    </location>
</feature>
<dbReference type="Proteomes" id="UP001055911">
    <property type="component" value="Chromosome"/>
</dbReference>
<keyword evidence="6 8" id="KW-1133">Transmembrane helix</keyword>
<dbReference type="Pfam" id="PF00528">
    <property type="entry name" value="BPD_transp_1"/>
    <property type="match status" value="1"/>
</dbReference>
<feature type="transmembrane region" description="Helical" evidence="8">
    <location>
        <begin position="71"/>
        <end position="93"/>
    </location>
</feature>